<dbReference type="SUPFAM" id="SSF51430">
    <property type="entry name" value="NAD(P)-linked oxidoreductase"/>
    <property type="match status" value="1"/>
</dbReference>
<dbReference type="InterPro" id="IPR018170">
    <property type="entry name" value="Aldo/ket_reductase_CS"/>
</dbReference>
<comment type="caution">
    <text evidence="3">The sequence shown here is derived from an EMBL/GenBank/DDBJ whole genome shotgun (WGS) entry which is preliminary data.</text>
</comment>
<dbReference type="InterPro" id="IPR023210">
    <property type="entry name" value="NADP_OxRdtase_dom"/>
</dbReference>
<evidence type="ECO:0000313" key="3">
    <source>
        <dbReference type="EMBL" id="PTW02770.1"/>
    </source>
</evidence>
<evidence type="ECO:0000313" key="4">
    <source>
        <dbReference type="Proteomes" id="UP000244089"/>
    </source>
</evidence>
<dbReference type="OrthoDB" id="9773828at2"/>
<evidence type="ECO:0000256" key="1">
    <source>
        <dbReference type="ARBA" id="ARBA00023002"/>
    </source>
</evidence>
<evidence type="ECO:0000259" key="2">
    <source>
        <dbReference type="Pfam" id="PF00248"/>
    </source>
</evidence>
<dbReference type="EMBL" id="QAXS01000002">
    <property type="protein sequence ID" value="PTW02770.1"/>
    <property type="molecule type" value="Genomic_DNA"/>
</dbReference>
<dbReference type="AlphaFoldDB" id="A0A2T5RRI6"/>
<dbReference type="PRINTS" id="PR00069">
    <property type="entry name" value="ALDKETRDTASE"/>
</dbReference>
<dbReference type="CDD" id="cd19084">
    <property type="entry name" value="AKR_AKR11B1-like"/>
    <property type="match status" value="1"/>
</dbReference>
<dbReference type="GO" id="GO:0016491">
    <property type="term" value="F:oxidoreductase activity"/>
    <property type="evidence" value="ECO:0007669"/>
    <property type="project" value="UniProtKB-KW"/>
</dbReference>
<sequence>MEYRYLGNSNLKVSAVGLGTWAYGNDTFGRVEDQQSIRAIRAAVEAGVTLIDTAPAYGAGHAEEVVGQAIEGIRDKVVLATKCGTHRDGPKYIRDLSPKRIRKEIESSLSRLNVEQIDLYQIHWPDPDTPLEESVEELLKLKREGKFKYLGVCNFKVDLLKQISEMTDIISLQPQYSLLKRDIEAEILPYLTDHNLGSLSYGTLGGGILSGKYQERPEFEDEKDNRAGFYPFFKKENWPQTQSLIKLLKEIAAAHDQTPAQTAINWAISRAGITTALVGAKNEKQARENAAAADFELSEAEMLALTEESNKVIENLSN</sequence>
<proteinExistence type="predicted"/>
<name>A0A2T5RRI6_9FIRM</name>
<dbReference type="PANTHER" id="PTHR43364:SF4">
    <property type="entry name" value="NAD(P)-LINKED OXIDOREDUCTASE SUPERFAMILY PROTEIN"/>
    <property type="match status" value="1"/>
</dbReference>
<dbReference type="PANTHER" id="PTHR43364">
    <property type="entry name" value="NADH-SPECIFIC METHYLGLYOXAL REDUCTASE-RELATED"/>
    <property type="match status" value="1"/>
</dbReference>
<dbReference type="Gene3D" id="3.20.20.100">
    <property type="entry name" value="NADP-dependent oxidoreductase domain"/>
    <property type="match status" value="1"/>
</dbReference>
<dbReference type="InterPro" id="IPR050523">
    <property type="entry name" value="AKR_Detox_Biosynth"/>
</dbReference>
<gene>
    <name evidence="3" type="ORF">C8C76_10292</name>
</gene>
<organism evidence="3 4">
    <name type="scientific">Halanaerobium saccharolyticum</name>
    <dbReference type="NCBI Taxonomy" id="43595"/>
    <lineage>
        <taxon>Bacteria</taxon>
        <taxon>Bacillati</taxon>
        <taxon>Bacillota</taxon>
        <taxon>Clostridia</taxon>
        <taxon>Halanaerobiales</taxon>
        <taxon>Halanaerobiaceae</taxon>
        <taxon>Halanaerobium</taxon>
    </lineage>
</organism>
<reference evidence="3 4" key="1">
    <citation type="submission" date="2018-04" db="EMBL/GenBank/DDBJ databases">
        <title>Subsurface microbial communities from deep shales in Ohio and West Virginia, USA.</title>
        <authorList>
            <person name="Wrighton K."/>
        </authorList>
    </citation>
    <scope>NUCLEOTIDE SEQUENCE [LARGE SCALE GENOMIC DNA]</scope>
    <source>
        <strain evidence="3 4">WC1</strain>
    </source>
</reference>
<dbReference type="Proteomes" id="UP000244089">
    <property type="component" value="Unassembled WGS sequence"/>
</dbReference>
<feature type="domain" description="NADP-dependent oxidoreductase" evidence="2">
    <location>
        <begin position="16"/>
        <end position="306"/>
    </location>
</feature>
<dbReference type="PROSITE" id="PS00062">
    <property type="entry name" value="ALDOKETO_REDUCTASE_2"/>
    <property type="match status" value="1"/>
</dbReference>
<protein>
    <submittedName>
        <fullName evidence="3">Aryl-alcohol dehydrogenase-like predicted oxidoreductase</fullName>
    </submittedName>
</protein>
<dbReference type="InterPro" id="IPR020471">
    <property type="entry name" value="AKR"/>
</dbReference>
<dbReference type="Pfam" id="PF00248">
    <property type="entry name" value="Aldo_ket_red"/>
    <property type="match status" value="1"/>
</dbReference>
<dbReference type="RefSeq" id="WP_108138007.1">
    <property type="nucleotide sequence ID" value="NZ_JBQPXQ010000003.1"/>
</dbReference>
<dbReference type="GO" id="GO:0005829">
    <property type="term" value="C:cytosol"/>
    <property type="evidence" value="ECO:0007669"/>
    <property type="project" value="TreeGrafter"/>
</dbReference>
<keyword evidence="1" id="KW-0560">Oxidoreductase</keyword>
<accession>A0A2T5RRI6</accession>
<dbReference type="InterPro" id="IPR036812">
    <property type="entry name" value="NAD(P)_OxRdtase_dom_sf"/>
</dbReference>